<dbReference type="PANTHER" id="PTHR43877">
    <property type="entry name" value="AMINOALKYLPHOSPHONATE N-ACETYLTRANSFERASE-RELATED-RELATED"/>
    <property type="match status" value="1"/>
</dbReference>
<dbReference type="RefSeq" id="WP_311943854.1">
    <property type="nucleotide sequence ID" value="NZ_JAVSCS010000042.1"/>
</dbReference>
<keyword evidence="2" id="KW-0012">Acyltransferase</keyword>
<dbReference type="SUPFAM" id="SSF55729">
    <property type="entry name" value="Acyl-CoA N-acyltransferases (Nat)"/>
    <property type="match status" value="1"/>
</dbReference>
<evidence type="ECO:0000256" key="2">
    <source>
        <dbReference type="ARBA" id="ARBA00023315"/>
    </source>
</evidence>
<dbReference type="PANTHER" id="PTHR43877:SF2">
    <property type="entry name" value="AMINOALKYLPHOSPHONATE N-ACETYLTRANSFERASE-RELATED"/>
    <property type="match status" value="1"/>
</dbReference>
<dbReference type="Gene3D" id="3.40.630.30">
    <property type="match status" value="1"/>
</dbReference>
<dbReference type="EMBL" id="JBFNQD010000009">
    <property type="protein sequence ID" value="MEW9308585.1"/>
    <property type="molecule type" value="Genomic_DNA"/>
</dbReference>
<dbReference type="CDD" id="cd04301">
    <property type="entry name" value="NAT_SF"/>
    <property type="match status" value="1"/>
</dbReference>
<evidence type="ECO:0000313" key="5">
    <source>
        <dbReference type="Proteomes" id="UP001555786"/>
    </source>
</evidence>
<reference evidence="4 5" key="1">
    <citation type="submission" date="2024-07" db="EMBL/GenBank/DDBJ databases">
        <title>Description of Labrys sedimenti sp. nov., isolated from a diclofenac-degrading enrichment culture.</title>
        <authorList>
            <person name="Tancsics A."/>
            <person name="Csepanyi A."/>
        </authorList>
    </citation>
    <scope>NUCLEOTIDE SEQUENCE [LARGE SCALE GENOMIC DNA]</scope>
    <source>
        <strain evidence="4 5">LMG 23578</strain>
    </source>
</reference>
<evidence type="ECO:0000259" key="3">
    <source>
        <dbReference type="PROSITE" id="PS51186"/>
    </source>
</evidence>
<dbReference type="InterPro" id="IPR050832">
    <property type="entry name" value="Bact_Acetyltransf"/>
</dbReference>
<evidence type="ECO:0000256" key="1">
    <source>
        <dbReference type="ARBA" id="ARBA00022679"/>
    </source>
</evidence>
<dbReference type="InterPro" id="IPR000182">
    <property type="entry name" value="GNAT_dom"/>
</dbReference>
<organism evidence="4 5">
    <name type="scientific">Labrys neptuniae</name>
    <dbReference type="NCBI Taxonomy" id="376174"/>
    <lineage>
        <taxon>Bacteria</taxon>
        <taxon>Pseudomonadati</taxon>
        <taxon>Pseudomonadota</taxon>
        <taxon>Alphaproteobacteria</taxon>
        <taxon>Hyphomicrobiales</taxon>
        <taxon>Xanthobacteraceae</taxon>
        <taxon>Labrys</taxon>
    </lineage>
</organism>
<protein>
    <submittedName>
        <fullName evidence="4">GNAT family N-acetyltransferase</fullName>
    </submittedName>
</protein>
<proteinExistence type="predicted"/>
<dbReference type="Pfam" id="PF00583">
    <property type="entry name" value="Acetyltransf_1"/>
    <property type="match status" value="1"/>
</dbReference>
<keyword evidence="5" id="KW-1185">Reference proteome</keyword>
<comment type="caution">
    <text evidence="4">The sequence shown here is derived from an EMBL/GenBank/DDBJ whole genome shotgun (WGS) entry which is preliminary data.</text>
</comment>
<accession>A0ABV3PSG0</accession>
<dbReference type="PROSITE" id="PS51186">
    <property type="entry name" value="GNAT"/>
    <property type="match status" value="1"/>
</dbReference>
<name>A0ABV3PSG0_9HYPH</name>
<feature type="domain" description="N-acetyltransferase" evidence="3">
    <location>
        <begin position="3"/>
        <end position="164"/>
    </location>
</feature>
<gene>
    <name evidence="4" type="ORF">ABXS05_23730</name>
</gene>
<dbReference type="InterPro" id="IPR016181">
    <property type="entry name" value="Acyl_CoA_acyltransferase"/>
</dbReference>
<sequence>MSVIIRRLGPADGDDYRTIRLAALATAPEAFGSTYAAEVVRPAAAFAERLSQAVVFGAYGDGQIVGMAGYRRHDGLKDQHKGSVWGVYVEPRWRGQGVAGALMEAVIEVARGEVEQLLLAVVQGNDGALALYRRLGFEVYGVEPRALKAGNTYLDEALMVLFLKR</sequence>
<evidence type="ECO:0000313" key="4">
    <source>
        <dbReference type="EMBL" id="MEW9308585.1"/>
    </source>
</evidence>
<keyword evidence="1" id="KW-0808">Transferase</keyword>
<dbReference type="Proteomes" id="UP001555786">
    <property type="component" value="Unassembled WGS sequence"/>
</dbReference>